<name>A0ABD5YXG1_9EURY</name>
<dbReference type="InterPro" id="IPR011047">
    <property type="entry name" value="Quinoprotein_ADH-like_sf"/>
</dbReference>
<organism evidence="3 4">
    <name type="scientific">Halocatena marina</name>
    <dbReference type="NCBI Taxonomy" id="2934937"/>
    <lineage>
        <taxon>Archaea</taxon>
        <taxon>Methanobacteriati</taxon>
        <taxon>Methanobacteriota</taxon>
        <taxon>Stenosarchaea group</taxon>
        <taxon>Halobacteria</taxon>
        <taxon>Halobacteriales</taxon>
        <taxon>Natronomonadaceae</taxon>
        <taxon>Halocatena</taxon>
    </lineage>
</organism>
<dbReference type="SMART" id="SM00564">
    <property type="entry name" value="PQQ"/>
    <property type="match status" value="3"/>
</dbReference>
<dbReference type="Proteomes" id="UP001596417">
    <property type="component" value="Unassembled WGS sequence"/>
</dbReference>
<dbReference type="EMBL" id="JBHTAX010000004">
    <property type="protein sequence ID" value="MFC7192458.1"/>
    <property type="molecule type" value="Genomic_DNA"/>
</dbReference>
<dbReference type="PANTHER" id="PTHR34512:SF30">
    <property type="entry name" value="OUTER MEMBRANE PROTEIN ASSEMBLY FACTOR BAMB"/>
    <property type="match status" value="1"/>
</dbReference>
<reference evidence="3 4" key="1">
    <citation type="journal article" date="2019" name="Int. J. Syst. Evol. Microbiol.">
        <title>The Global Catalogue of Microorganisms (GCM) 10K type strain sequencing project: providing services to taxonomists for standard genome sequencing and annotation.</title>
        <authorList>
            <consortium name="The Broad Institute Genomics Platform"/>
            <consortium name="The Broad Institute Genome Sequencing Center for Infectious Disease"/>
            <person name="Wu L."/>
            <person name="Ma J."/>
        </authorList>
    </citation>
    <scope>NUCLEOTIDE SEQUENCE [LARGE SCALE GENOMIC DNA]</scope>
    <source>
        <strain evidence="3 4">RDMS1</strain>
    </source>
</reference>
<keyword evidence="1" id="KW-0812">Transmembrane</keyword>
<evidence type="ECO:0000256" key="1">
    <source>
        <dbReference type="SAM" id="Phobius"/>
    </source>
</evidence>
<dbReference type="InterPro" id="IPR018391">
    <property type="entry name" value="PQQ_b-propeller_rpt"/>
</dbReference>
<feature type="transmembrane region" description="Helical" evidence="1">
    <location>
        <begin position="12"/>
        <end position="32"/>
    </location>
</feature>
<dbReference type="SUPFAM" id="SSF50998">
    <property type="entry name" value="Quinoprotein alcohol dehydrogenase-like"/>
    <property type="match status" value="1"/>
</dbReference>
<evidence type="ECO:0000259" key="2">
    <source>
        <dbReference type="Pfam" id="PF13360"/>
    </source>
</evidence>
<dbReference type="InterPro" id="IPR015943">
    <property type="entry name" value="WD40/YVTN_repeat-like_dom_sf"/>
</dbReference>
<comment type="caution">
    <text evidence="3">The sequence shown here is derived from an EMBL/GenBank/DDBJ whole genome shotgun (WGS) entry which is preliminary data.</text>
</comment>
<dbReference type="Gene3D" id="2.130.10.10">
    <property type="entry name" value="YVTN repeat-like/Quinoprotein amine dehydrogenase"/>
    <property type="match status" value="1"/>
</dbReference>
<accession>A0ABD5YXG1</accession>
<gene>
    <name evidence="3" type="ORF">ACFQL7_23345</name>
</gene>
<dbReference type="AlphaFoldDB" id="A0ABD5YXG1"/>
<protein>
    <submittedName>
        <fullName evidence="3">PQQ-binding-like beta-propeller repeat protein</fullName>
    </submittedName>
</protein>
<evidence type="ECO:0000313" key="3">
    <source>
        <dbReference type="EMBL" id="MFC7192458.1"/>
    </source>
</evidence>
<dbReference type="PANTHER" id="PTHR34512">
    <property type="entry name" value="CELL SURFACE PROTEIN"/>
    <property type="match status" value="1"/>
</dbReference>
<sequence length="277" mass="30745">MSRNRSPVTRRQALAVGIGATIGGVMLPRRWFESAPKHTTQIDPGSWPMERYDPARTGYAPGTDGPIQTPDISWQATVADEDEYLSQLVCSKETVYAATEHTLTAVAVATGKRRWQTERFGTFLDYEKPLVVRVGPCLGDGQLLLGSDQDLYAVDQTDGSAQWKYELRSNNKSILRVGRTVYAVSGVGNDGSLTAIDIHSGLKRWETEPSQSIHPYAYAQEHVVGEVIDHTQSIGAVDVSTGMRVWERAIGISNYYYQPACVSRMRLFIVELGRCMR</sequence>
<feature type="domain" description="Pyrrolo-quinoline quinone repeat" evidence="2">
    <location>
        <begin position="74"/>
        <end position="247"/>
    </location>
</feature>
<evidence type="ECO:0000313" key="4">
    <source>
        <dbReference type="Proteomes" id="UP001596417"/>
    </source>
</evidence>
<proteinExistence type="predicted"/>
<dbReference type="Pfam" id="PF13360">
    <property type="entry name" value="PQQ_2"/>
    <property type="match status" value="1"/>
</dbReference>
<keyword evidence="1" id="KW-0472">Membrane</keyword>
<keyword evidence="4" id="KW-1185">Reference proteome</keyword>
<dbReference type="InterPro" id="IPR002372">
    <property type="entry name" value="PQQ_rpt_dom"/>
</dbReference>
<keyword evidence="1" id="KW-1133">Transmembrane helix</keyword>
<dbReference type="RefSeq" id="WP_390206742.1">
    <property type="nucleotide sequence ID" value="NZ_JBHTAX010000004.1"/>
</dbReference>